<organism evidence="2 4">
    <name type="scientific">Rathayibacter rathayi</name>
    <name type="common">Corynebacterium rathayi</name>
    <dbReference type="NCBI Taxonomy" id="33887"/>
    <lineage>
        <taxon>Bacteria</taxon>
        <taxon>Bacillati</taxon>
        <taxon>Actinomycetota</taxon>
        <taxon>Actinomycetes</taxon>
        <taxon>Micrococcales</taxon>
        <taxon>Microbacteriaceae</taxon>
        <taxon>Rathayibacter</taxon>
    </lineage>
</organism>
<dbReference type="AlphaFoldDB" id="A0ABD6W5A5"/>
<keyword evidence="1" id="KW-0812">Transmembrane</keyword>
<feature type="transmembrane region" description="Helical" evidence="1">
    <location>
        <begin position="48"/>
        <end position="72"/>
    </location>
</feature>
<keyword evidence="5" id="KW-1185">Reference proteome</keyword>
<reference evidence="4 5" key="1">
    <citation type="submission" date="2018-02" db="EMBL/GenBank/DDBJ databases">
        <title>Bacteriophage NCPPB3778 and a type I-E CRISPR drive the evolution of the US Biological Select Agent, Rathayibacter toxicus.</title>
        <authorList>
            <person name="Davis E.W.II."/>
            <person name="Tabima J.F."/>
            <person name="Weisberg A.J."/>
            <person name="Lopes L.D."/>
            <person name="Wiseman M.S."/>
            <person name="Wiseman M.S."/>
            <person name="Pupko T."/>
            <person name="Belcher M.S."/>
            <person name="Sechler A.J."/>
            <person name="Tancos M.A."/>
            <person name="Schroeder B.K."/>
            <person name="Murray T.D."/>
            <person name="Luster D.G."/>
            <person name="Schneider W.L."/>
            <person name="Rogers E."/>
            <person name="Andreote F.D."/>
            <person name="Grunwald N.J."/>
            <person name="Putnam M.L."/>
            <person name="Chang J.H."/>
        </authorList>
    </citation>
    <scope>NUCLEOTIDE SEQUENCE [LARGE SCALE GENOMIC DNA]</scope>
    <source>
        <strain evidence="3 5">AY1D6</strain>
        <strain evidence="2 4">AY1I9</strain>
    </source>
</reference>
<evidence type="ECO:0000313" key="5">
    <source>
        <dbReference type="Proteomes" id="UP000239698"/>
    </source>
</evidence>
<name>A0ABD6W5A5_RATRA</name>
<protein>
    <submittedName>
        <fullName evidence="2">Uncharacterized protein</fullName>
    </submittedName>
</protein>
<gene>
    <name evidence="2" type="ORF">C5C04_13740</name>
    <name evidence="3" type="ORF">C5C40_13650</name>
</gene>
<evidence type="ECO:0000313" key="3">
    <source>
        <dbReference type="EMBL" id="PPH73404.1"/>
    </source>
</evidence>
<keyword evidence="1" id="KW-0472">Membrane</keyword>
<comment type="caution">
    <text evidence="2">The sequence shown here is derived from an EMBL/GenBank/DDBJ whole genome shotgun (WGS) entry which is preliminary data.</text>
</comment>
<feature type="transmembrane region" description="Helical" evidence="1">
    <location>
        <begin position="6"/>
        <end position="36"/>
    </location>
</feature>
<keyword evidence="1" id="KW-1133">Transmembrane helix</keyword>
<sequence length="74" mass="7638">MGVVAVFAVAFLAVVVSPIWFAFTALIAAINVVRLVREMITSSAPTLLPALLVAVNITAISTIIVIFLAGVLTG</sequence>
<evidence type="ECO:0000313" key="4">
    <source>
        <dbReference type="Proteomes" id="UP000237881"/>
    </source>
</evidence>
<accession>A0ABD6W5A5</accession>
<dbReference type="EMBL" id="PSVT01000041">
    <property type="protein sequence ID" value="PPH73404.1"/>
    <property type="molecule type" value="Genomic_DNA"/>
</dbReference>
<dbReference type="Proteomes" id="UP000237881">
    <property type="component" value="Unassembled WGS sequence"/>
</dbReference>
<dbReference type="Proteomes" id="UP000239698">
    <property type="component" value="Unassembled WGS sequence"/>
</dbReference>
<evidence type="ECO:0000256" key="1">
    <source>
        <dbReference type="SAM" id="Phobius"/>
    </source>
</evidence>
<proteinExistence type="predicted"/>
<evidence type="ECO:0000313" key="2">
    <source>
        <dbReference type="EMBL" id="PPF10171.1"/>
    </source>
</evidence>
<dbReference type="EMBL" id="PSUL01000049">
    <property type="protein sequence ID" value="PPF10171.1"/>
    <property type="molecule type" value="Genomic_DNA"/>
</dbReference>